<sequence length="462" mass="49422">MNIPVYDLVIIGAGPAGMSAAATASSHGLKIVILDEQTAPGGQIYRSISNPAIADENILGADYYHGRSLLTAMRYANVDYLPGSIVWAVSPDLSISFSRAGKSSQIKAKKLLIATGAQERPVPFPGWTLPGVLTCGAAQILLKSSGLTPAAPLILAGSGPLLLLIAAQLNRAGVEIEAILDTTPKGRYLKSLRYLPAALRNLPLLIKGVGLLVELKRSGIRYVNNVSQLKALPGSNQLLSKLQYSVDNRIETSSCTTLLVHQGVVPNVQLTRALQLEHQWDELQQCWKPSLDSWGESSQAGIFVAGDSGGIAGARAAEYMGELTAQRIAQQLGKLNKESLLKQTAKAGRLLYQQQAIRPFLDAMYQPADEFLKPSDETLVCRCEEVTAGQIRGMVAQGCTGPNQTKAFSRAGMGPCQGRLCGLTVAQIIADERKVPVKDVGYYKIRSPIKPLTIGEIADLAE</sequence>
<accession>A0A1N7NW80</accession>
<dbReference type="EMBL" id="FTOE01000011">
    <property type="protein sequence ID" value="SIT02459.1"/>
    <property type="molecule type" value="Genomic_DNA"/>
</dbReference>
<keyword evidence="5" id="KW-1185">Reference proteome</keyword>
<gene>
    <name evidence="4" type="ORF">SAMN05421760_11178</name>
</gene>
<dbReference type="Pfam" id="PF07992">
    <property type="entry name" value="Pyr_redox_2"/>
    <property type="match status" value="1"/>
</dbReference>
<dbReference type="InterPro" id="IPR036188">
    <property type="entry name" value="FAD/NAD-bd_sf"/>
</dbReference>
<dbReference type="PANTHER" id="PTHR42949:SF3">
    <property type="entry name" value="ANAEROBIC GLYCEROL-3-PHOSPHATE DEHYDROGENASE SUBUNIT B"/>
    <property type="match status" value="1"/>
</dbReference>
<name>A0A1N7NW80_9GAMM</name>
<dbReference type="InterPro" id="IPR023753">
    <property type="entry name" value="FAD/NAD-binding_dom"/>
</dbReference>
<evidence type="ECO:0000313" key="5">
    <source>
        <dbReference type="Proteomes" id="UP000185999"/>
    </source>
</evidence>
<evidence type="ECO:0000313" key="4">
    <source>
        <dbReference type="EMBL" id="SIT02459.1"/>
    </source>
</evidence>
<dbReference type="PRINTS" id="PR00469">
    <property type="entry name" value="PNDRDTASEII"/>
</dbReference>
<dbReference type="Pfam" id="PF17806">
    <property type="entry name" value="SO_alpha_A3"/>
    <property type="match status" value="1"/>
</dbReference>
<dbReference type="AlphaFoldDB" id="A0A1N7NW80"/>
<dbReference type="InterPro" id="IPR051691">
    <property type="entry name" value="Metab_Enz_Cyan_OpOx_G3PDH"/>
</dbReference>
<dbReference type="Gene3D" id="1.10.10.1100">
    <property type="entry name" value="BFD-like [2Fe-2S]-binding domain"/>
    <property type="match status" value="1"/>
</dbReference>
<dbReference type="PIRSF" id="PIRSF037495">
    <property type="entry name" value="Opine_OX_OoxA/HcnB"/>
    <property type="match status" value="1"/>
</dbReference>
<evidence type="ECO:0000259" key="3">
    <source>
        <dbReference type="Pfam" id="PF17806"/>
    </source>
</evidence>
<dbReference type="RefSeq" id="WP_054343554.1">
    <property type="nucleotide sequence ID" value="NZ_FTOE01000011.1"/>
</dbReference>
<organism evidence="4 5">
    <name type="scientific">Neptunomonas antarctica</name>
    <dbReference type="NCBI Taxonomy" id="619304"/>
    <lineage>
        <taxon>Bacteria</taxon>
        <taxon>Pseudomonadati</taxon>
        <taxon>Pseudomonadota</taxon>
        <taxon>Gammaproteobacteria</taxon>
        <taxon>Oceanospirillales</taxon>
        <taxon>Oceanospirillaceae</taxon>
        <taxon>Neptunomonas</taxon>
    </lineage>
</organism>
<dbReference type="STRING" id="619304.SAMN05421760_11178"/>
<evidence type="ECO:0000256" key="1">
    <source>
        <dbReference type="ARBA" id="ARBA00023002"/>
    </source>
</evidence>
<keyword evidence="1" id="KW-0560">Oxidoreductase</keyword>
<dbReference type="PANTHER" id="PTHR42949">
    <property type="entry name" value="ANAEROBIC GLYCEROL-3-PHOSPHATE DEHYDROGENASE SUBUNIT B"/>
    <property type="match status" value="1"/>
</dbReference>
<dbReference type="CDD" id="cd19946">
    <property type="entry name" value="GlpA-like_Fer2_BFD-like"/>
    <property type="match status" value="1"/>
</dbReference>
<feature type="domain" description="FAD/NAD(P)-binding" evidence="2">
    <location>
        <begin position="6"/>
        <end position="321"/>
    </location>
</feature>
<dbReference type="Proteomes" id="UP000185999">
    <property type="component" value="Unassembled WGS sequence"/>
</dbReference>
<dbReference type="Gene3D" id="3.50.50.60">
    <property type="entry name" value="FAD/NAD(P)-binding domain"/>
    <property type="match status" value="2"/>
</dbReference>
<dbReference type="InterPro" id="IPR041117">
    <property type="entry name" value="SoxA_A3"/>
</dbReference>
<dbReference type="SUPFAM" id="SSF51905">
    <property type="entry name" value="FAD/NAD(P)-binding domain"/>
    <property type="match status" value="1"/>
</dbReference>
<dbReference type="InterPro" id="IPR041854">
    <property type="entry name" value="BFD-like_2Fe2S-bd_dom_sf"/>
</dbReference>
<evidence type="ECO:0000259" key="2">
    <source>
        <dbReference type="Pfam" id="PF07992"/>
    </source>
</evidence>
<proteinExistence type="predicted"/>
<feature type="domain" description="SoxA A3" evidence="3">
    <location>
        <begin position="379"/>
        <end position="458"/>
    </location>
</feature>
<protein>
    <submittedName>
        <fullName evidence="4">NADPH-dependent 2,4-dienoyl-CoA reductase, sulfur reductase</fullName>
    </submittedName>
</protein>
<reference evidence="5" key="1">
    <citation type="submission" date="2017-01" db="EMBL/GenBank/DDBJ databases">
        <authorList>
            <person name="Varghese N."/>
            <person name="Submissions S."/>
        </authorList>
    </citation>
    <scope>NUCLEOTIDE SEQUENCE [LARGE SCALE GENOMIC DNA]</scope>
    <source>
        <strain evidence="5">DSM 22306</strain>
    </source>
</reference>
<dbReference type="GO" id="GO:0016491">
    <property type="term" value="F:oxidoreductase activity"/>
    <property type="evidence" value="ECO:0007669"/>
    <property type="project" value="UniProtKB-KW"/>
</dbReference>
<dbReference type="OrthoDB" id="9801699at2"/>
<dbReference type="InterPro" id="IPR017224">
    <property type="entry name" value="Opine_Oxase_asu/HCN_bsu"/>
</dbReference>
<dbReference type="PRINTS" id="PR00368">
    <property type="entry name" value="FADPNR"/>
</dbReference>